<organism evidence="1 2">
    <name type="scientific">Clunio marinus</name>
    <dbReference type="NCBI Taxonomy" id="568069"/>
    <lineage>
        <taxon>Eukaryota</taxon>
        <taxon>Metazoa</taxon>
        <taxon>Ecdysozoa</taxon>
        <taxon>Arthropoda</taxon>
        <taxon>Hexapoda</taxon>
        <taxon>Insecta</taxon>
        <taxon>Pterygota</taxon>
        <taxon>Neoptera</taxon>
        <taxon>Endopterygota</taxon>
        <taxon>Diptera</taxon>
        <taxon>Nematocera</taxon>
        <taxon>Chironomoidea</taxon>
        <taxon>Chironomidae</taxon>
        <taxon>Clunio</taxon>
    </lineage>
</organism>
<reference evidence="1 2" key="1">
    <citation type="submission" date="2015-04" db="EMBL/GenBank/DDBJ databases">
        <authorList>
            <person name="Syromyatnikov M.Y."/>
            <person name="Popov V.N."/>
        </authorList>
    </citation>
    <scope>NUCLEOTIDE SEQUENCE [LARGE SCALE GENOMIC DNA]</scope>
</reference>
<sequence length="68" mass="8017">MTMEKEKRTLNLQSHEHSRNKKMTQLVELTSIIGLSLIQTQIDYIRMIFMIINESSFKEYSGKCLEHA</sequence>
<evidence type="ECO:0000313" key="1">
    <source>
        <dbReference type="EMBL" id="CRK89996.1"/>
    </source>
</evidence>
<keyword evidence="2" id="KW-1185">Reference proteome</keyword>
<accession>A0A1J1HRH6</accession>
<name>A0A1J1HRH6_9DIPT</name>
<protein>
    <submittedName>
        <fullName evidence="1">CLUMA_CG003722, isoform A</fullName>
    </submittedName>
</protein>
<dbReference type="AlphaFoldDB" id="A0A1J1HRH6"/>
<proteinExistence type="predicted"/>
<evidence type="ECO:0000313" key="2">
    <source>
        <dbReference type="Proteomes" id="UP000183832"/>
    </source>
</evidence>
<dbReference type="EMBL" id="CVRI01000015">
    <property type="protein sequence ID" value="CRK89996.1"/>
    <property type="molecule type" value="Genomic_DNA"/>
</dbReference>
<gene>
    <name evidence="1" type="ORF">CLUMA_CG003722</name>
</gene>
<dbReference type="Proteomes" id="UP000183832">
    <property type="component" value="Unassembled WGS sequence"/>
</dbReference>